<dbReference type="CDD" id="cd00090">
    <property type="entry name" value="HTH_ARSR"/>
    <property type="match status" value="1"/>
</dbReference>
<dbReference type="KEGG" id="ccjz:ccrud_02330"/>
<accession>A0A172QR67</accession>
<evidence type="ECO:0000256" key="2">
    <source>
        <dbReference type="ARBA" id="ARBA00023125"/>
    </source>
</evidence>
<evidence type="ECO:0000313" key="5">
    <source>
        <dbReference type="EMBL" id="ANE03161.1"/>
    </source>
</evidence>
<evidence type="ECO:0000259" key="4">
    <source>
        <dbReference type="PROSITE" id="PS50987"/>
    </source>
</evidence>
<sequence length="121" mass="13189">MTFALTPSADQRFAPLKSVPSTITDTAKEASGFYKALGDATRLEILYLVFTTKTSRVSANALAHALDISAPTVTHHMKKLIAAKLITREQCGKWAYFSIHPVHADTVAAIFTQSDSHKKSI</sequence>
<dbReference type="InterPro" id="IPR001845">
    <property type="entry name" value="HTH_ArsR_DNA-bd_dom"/>
</dbReference>
<dbReference type="InterPro" id="IPR051011">
    <property type="entry name" value="Metal_resp_trans_reg"/>
</dbReference>
<gene>
    <name evidence="5" type="ORF">ccrud_02330</name>
</gene>
<dbReference type="PRINTS" id="PR00778">
    <property type="entry name" value="HTHARSR"/>
</dbReference>
<protein>
    <submittedName>
        <fullName evidence="5">Transcriptional regulator</fullName>
    </submittedName>
</protein>
<name>A0A172QR67_9CORY</name>
<dbReference type="OrthoDB" id="9798835at2"/>
<keyword evidence="3" id="KW-0804">Transcription</keyword>
<dbReference type="GO" id="GO:0003700">
    <property type="term" value="F:DNA-binding transcription factor activity"/>
    <property type="evidence" value="ECO:0007669"/>
    <property type="project" value="InterPro"/>
</dbReference>
<dbReference type="PANTHER" id="PTHR43132">
    <property type="entry name" value="ARSENICAL RESISTANCE OPERON REPRESSOR ARSR-RELATED"/>
    <property type="match status" value="1"/>
</dbReference>
<evidence type="ECO:0000313" key="6">
    <source>
        <dbReference type="Proteomes" id="UP000076929"/>
    </source>
</evidence>
<keyword evidence="1" id="KW-0805">Transcription regulation</keyword>
<keyword evidence="2" id="KW-0238">DNA-binding</keyword>
<dbReference type="Proteomes" id="UP000076929">
    <property type="component" value="Chromosome"/>
</dbReference>
<dbReference type="SUPFAM" id="SSF46785">
    <property type="entry name" value="Winged helix' DNA-binding domain"/>
    <property type="match status" value="1"/>
</dbReference>
<dbReference type="STRING" id="1652495.ccrud_02330"/>
<dbReference type="NCBIfam" id="NF033788">
    <property type="entry name" value="HTH_metalloreg"/>
    <property type="match status" value="1"/>
</dbReference>
<dbReference type="InterPro" id="IPR011991">
    <property type="entry name" value="ArsR-like_HTH"/>
</dbReference>
<evidence type="ECO:0000256" key="1">
    <source>
        <dbReference type="ARBA" id="ARBA00023015"/>
    </source>
</evidence>
<dbReference type="SMART" id="SM00418">
    <property type="entry name" value="HTH_ARSR"/>
    <property type="match status" value="1"/>
</dbReference>
<reference evidence="5 6" key="1">
    <citation type="submission" date="2016-05" db="EMBL/GenBank/DDBJ databases">
        <title>Complete genome sequence of Corynebacterium crudilactis, a new Corynebacterium species isolated from raw cow's milk.</title>
        <authorList>
            <person name="Christian R."/>
            <person name="Zimmermann J."/>
            <person name="Lipski A."/>
            <person name="Kalinowski J."/>
        </authorList>
    </citation>
    <scope>NUCLEOTIDE SEQUENCE [LARGE SCALE GENOMIC DNA]</scope>
    <source>
        <strain evidence="5 6">JZ16</strain>
    </source>
</reference>
<dbReference type="AlphaFoldDB" id="A0A172QR67"/>
<dbReference type="PROSITE" id="PS50987">
    <property type="entry name" value="HTH_ARSR_2"/>
    <property type="match status" value="1"/>
</dbReference>
<keyword evidence="6" id="KW-1185">Reference proteome</keyword>
<dbReference type="GO" id="GO:0003677">
    <property type="term" value="F:DNA binding"/>
    <property type="evidence" value="ECO:0007669"/>
    <property type="project" value="UniProtKB-KW"/>
</dbReference>
<organism evidence="5 6">
    <name type="scientific">Corynebacterium crudilactis</name>
    <dbReference type="NCBI Taxonomy" id="1652495"/>
    <lineage>
        <taxon>Bacteria</taxon>
        <taxon>Bacillati</taxon>
        <taxon>Actinomycetota</taxon>
        <taxon>Actinomycetes</taxon>
        <taxon>Mycobacteriales</taxon>
        <taxon>Corynebacteriaceae</taxon>
        <taxon>Corynebacterium</taxon>
    </lineage>
</organism>
<dbReference type="EMBL" id="CP015622">
    <property type="protein sequence ID" value="ANE03161.1"/>
    <property type="molecule type" value="Genomic_DNA"/>
</dbReference>
<dbReference type="InterPro" id="IPR036388">
    <property type="entry name" value="WH-like_DNA-bd_sf"/>
</dbReference>
<dbReference type="Pfam" id="PF12840">
    <property type="entry name" value="HTH_20"/>
    <property type="match status" value="1"/>
</dbReference>
<evidence type="ECO:0000256" key="3">
    <source>
        <dbReference type="ARBA" id="ARBA00023163"/>
    </source>
</evidence>
<dbReference type="Gene3D" id="1.10.10.10">
    <property type="entry name" value="Winged helix-like DNA-binding domain superfamily/Winged helix DNA-binding domain"/>
    <property type="match status" value="1"/>
</dbReference>
<dbReference type="InterPro" id="IPR036390">
    <property type="entry name" value="WH_DNA-bd_sf"/>
</dbReference>
<dbReference type="PANTHER" id="PTHR43132:SF2">
    <property type="entry name" value="ARSENICAL RESISTANCE OPERON REPRESSOR ARSR-RELATED"/>
    <property type="match status" value="1"/>
</dbReference>
<feature type="domain" description="HTH arsR-type" evidence="4">
    <location>
        <begin position="22"/>
        <end position="119"/>
    </location>
</feature>
<proteinExistence type="predicted"/>
<dbReference type="RefSeq" id="WP_066564313.1">
    <property type="nucleotide sequence ID" value="NZ_CP015622.1"/>
</dbReference>